<comment type="cofactor">
    <cofactor evidence="1">
        <name>Fe(2+)</name>
        <dbReference type="ChEBI" id="CHEBI:29033"/>
    </cofactor>
</comment>
<keyword evidence="9" id="KW-1185">Reference proteome</keyword>
<evidence type="ECO:0000313" key="8">
    <source>
        <dbReference type="EMBL" id="OCL01220.1"/>
    </source>
</evidence>
<dbReference type="PANTHER" id="PTHR30468:SF10">
    <property type="entry name" value="TAUD_TFDA-LIKE DOMAIN-CONTAINING PROTEIN"/>
    <property type="match status" value="1"/>
</dbReference>
<dbReference type="InterPro" id="IPR051323">
    <property type="entry name" value="AtsK-like"/>
</dbReference>
<reference evidence="8 9" key="1">
    <citation type="journal article" date="2016" name="Nat. Commun.">
        <title>Ectomycorrhizal ecology is imprinted in the genome of the dominant symbiotic fungus Cenococcum geophilum.</title>
        <authorList>
            <consortium name="DOE Joint Genome Institute"/>
            <person name="Peter M."/>
            <person name="Kohler A."/>
            <person name="Ohm R.A."/>
            <person name="Kuo A."/>
            <person name="Krutzmann J."/>
            <person name="Morin E."/>
            <person name="Arend M."/>
            <person name="Barry K.W."/>
            <person name="Binder M."/>
            <person name="Choi C."/>
            <person name="Clum A."/>
            <person name="Copeland A."/>
            <person name="Grisel N."/>
            <person name="Haridas S."/>
            <person name="Kipfer T."/>
            <person name="LaButti K."/>
            <person name="Lindquist E."/>
            <person name="Lipzen A."/>
            <person name="Maire R."/>
            <person name="Meier B."/>
            <person name="Mihaltcheva S."/>
            <person name="Molinier V."/>
            <person name="Murat C."/>
            <person name="Poggeler S."/>
            <person name="Quandt C.A."/>
            <person name="Sperisen C."/>
            <person name="Tritt A."/>
            <person name="Tisserant E."/>
            <person name="Crous P.W."/>
            <person name="Henrissat B."/>
            <person name="Nehls U."/>
            <person name="Egli S."/>
            <person name="Spatafora J.W."/>
            <person name="Grigoriev I.V."/>
            <person name="Martin F.M."/>
        </authorList>
    </citation>
    <scope>NUCLEOTIDE SEQUENCE [LARGE SCALE GENOMIC DNA]</scope>
    <source>
        <strain evidence="8 9">CBS 207.34</strain>
    </source>
</reference>
<keyword evidence="4 8" id="KW-0223">Dioxygenase</keyword>
<dbReference type="GO" id="GO:0046872">
    <property type="term" value="F:metal ion binding"/>
    <property type="evidence" value="ECO:0007669"/>
    <property type="project" value="UniProtKB-KW"/>
</dbReference>
<evidence type="ECO:0000256" key="2">
    <source>
        <dbReference type="ARBA" id="ARBA00005896"/>
    </source>
</evidence>
<feature type="domain" description="TauD/TfdA-like" evidence="7">
    <location>
        <begin position="29"/>
        <end position="323"/>
    </location>
</feature>
<keyword evidence="3" id="KW-0479">Metal-binding</keyword>
<dbReference type="PANTHER" id="PTHR30468">
    <property type="entry name" value="ALPHA-KETOGLUTARATE-DEPENDENT SULFONATE DIOXYGENASE"/>
    <property type="match status" value="1"/>
</dbReference>
<dbReference type="InterPro" id="IPR003819">
    <property type="entry name" value="TauD/TfdA-like"/>
</dbReference>
<dbReference type="GO" id="GO:0005737">
    <property type="term" value="C:cytoplasm"/>
    <property type="evidence" value="ECO:0007669"/>
    <property type="project" value="TreeGrafter"/>
</dbReference>
<dbReference type="AlphaFoldDB" id="A0A8E2JKY5"/>
<dbReference type="Proteomes" id="UP000250140">
    <property type="component" value="Unassembled WGS sequence"/>
</dbReference>
<dbReference type="Gene3D" id="3.60.130.10">
    <property type="entry name" value="Clavaminate synthase-like"/>
    <property type="match status" value="1"/>
</dbReference>
<dbReference type="SUPFAM" id="SSF51197">
    <property type="entry name" value="Clavaminate synthase-like"/>
    <property type="match status" value="1"/>
</dbReference>
<keyword evidence="5" id="KW-0560">Oxidoreductase</keyword>
<evidence type="ECO:0000256" key="6">
    <source>
        <dbReference type="ARBA" id="ARBA00023004"/>
    </source>
</evidence>
<keyword evidence="6" id="KW-0408">Iron</keyword>
<evidence type="ECO:0000256" key="1">
    <source>
        <dbReference type="ARBA" id="ARBA00001954"/>
    </source>
</evidence>
<dbReference type="OrthoDB" id="10257314at2759"/>
<evidence type="ECO:0000313" key="9">
    <source>
        <dbReference type="Proteomes" id="UP000250140"/>
    </source>
</evidence>
<dbReference type="Pfam" id="PF02668">
    <property type="entry name" value="TauD"/>
    <property type="match status" value="1"/>
</dbReference>
<dbReference type="EMBL" id="KV751169">
    <property type="protein sequence ID" value="OCL01220.1"/>
    <property type="molecule type" value="Genomic_DNA"/>
</dbReference>
<name>A0A8E2JKY5_9PEZI</name>
<evidence type="ECO:0000256" key="3">
    <source>
        <dbReference type="ARBA" id="ARBA00022723"/>
    </source>
</evidence>
<comment type="similarity">
    <text evidence="2">Belongs to the TfdA dioxygenase family.</text>
</comment>
<accession>A0A8E2JKY5</accession>
<evidence type="ECO:0000256" key="5">
    <source>
        <dbReference type="ARBA" id="ARBA00023002"/>
    </source>
</evidence>
<sequence>MNGINGASHGSKYPPFKDTGSLNGFKSIQVTPCMGTEFKNVDLAEWLRAPNSDDMIKDLALLLAQRGVIFFRGQNNINNELQKELCKRLNAVGGAPKGNTFYRHSLLAMQGEDPEMGKVDQDRLEKMYRPKSDGMPRQSHSLDWHTDSSFEANSPDYTILKMAELPVTGGDTLWASGYEIYDRLTEPYKRFFESLTATYKSVALSGYAAKNPDAMDAGPRGAPNNVGLDFENHHPVVRTHPLTGWKSIFSCGTNCLSIDGVTDAESAKLMKKLMRLLIDNHDLQLRFQWHDINDLAIWDNRCTFHAATQDHFGKGTRIGWRCMTMGEVPFYDPESKSRTEATGGWPYKMEA</sequence>
<organism evidence="8 9">
    <name type="scientific">Glonium stellatum</name>
    <dbReference type="NCBI Taxonomy" id="574774"/>
    <lineage>
        <taxon>Eukaryota</taxon>
        <taxon>Fungi</taxon>
        <taxon>Dikarya</taxon>
        <taxon>Ascomycota</taxon>
        <taxon>Pezizomycotina</taxon>
        <taxon>Dothideomycetes</taxon>
        <taxon>Pleosporomycetidae</taxon>
        <taxon>Gloniales</taxon>
        <taxon>Gloniaceae</taxon>
        <taxon>Glonium</taxon>
    </lineage>
</organism>
<gene>
    <name evidence="8" type="ORF">AOQ84DRAFT_307149</name>
</gene>
<dbReference type="GO" id="GO:0016706">
    <property type="term" value="F:2-oxoglutarate-dependent dioxygenase activity"/>
    <property type="evidence" value="ECO:0007669"/>
    <property type="project" value="TreeGrafter"/>
</dbReference>
<evidence type="ECO:0000259" key="7">
    <source>
        <dbReference type="Pfam" id="PF02668"/>
    </source>
</evidence>
<evidence type="ECO:0000256" key="4">
    <source>
        <dbReference type="ARBA" id="ARBA00022964"/>
    </source>
</evidence>
<dbReference type="InterPro" id="IPR042098">
    <property type="entry name" value="TauD-like_sf"/>
</dbReference>
<proteinExistence type="inferred from homology"/>
<protein>
    <submittedName>
        <fullName evidence="8">Alpha-ketoglutarate-dependent sulfonate dioxygenase</fullName>
    </submittedName>
</protein>